<feature type="compositionally biased region" description="Basic and acidic residues" evidence="1">
    <location>
        <begin position="10"/>
        <end position="32"/>
    </location>
</feature>
<organism evidence="3 4">
    <name type="scientific">Trametes coccinea (strain BRFM310)</name>
    <name type="common">Pycnoporus coccineus</name>
    <dbReference type="NCBI Taxonomy" id="1353009"/>
    <lineage>
        <taxon>Eukaryota</taxon>
        <taxon>Fungi</taxon>
        <taxon>Dikarya</taxon>
        <taxon>Basidiomycota</taxon>
        <taxon>Agaricomycotina</taxon>
        <taxon>Agaricomycetes</taxon>
        <taxon>Polyporales</taxon>
        <taxon>Polyporaceae</taxon>
        <taxon>Trametes</taxon>
    </lineage>
</organism>
<dbReference type="PANTHER" id="PTHR39605:SF1">
    <property type="entry name" value="MAJOR FACILITATOR SUPERFAMILY (MFS) PROFILE DOMAIN-CONTAINING PROTEIN"/>
    <property type="match status" value="1"/>
</dbReference>
<evidence type="ECO:0000256" key="2">
    <source>
        <dbReference type="SAM" id="Phobius"/>
    </source>
</evidence>
<evidence type="ECO:0000313" key="3">
    <source>
        <dbReference type="EMBL" id="OSC97127.1"/>
    </source>
</evidence>
<keyword evidence="2" id="KW-1133">Transmembrane helix</keyword>
<accession>A0A1Y2I7L3</accession>
<feature type="transmembrane region" description="Helical" evidence="2">
    <location>
        <begin position="40"/>
        <end position="63"/>
    </location>
</feature>
<dbReference type="AlphaFoldDB" id="A0A1Y2I7L3"/>
<keyword evidence="2" id="KW-0812">Transmembrane</keyword>
<name>A0A1Y2I7L3_TRAC3</name>
<reference evidence="3 4" key="1">
    <citation type="journal article" date="2015" name="Biotechnol. Biofuels">
        <title>Enhanced degradation of softwood versus hardwood by the white-rot fungus Pycnoporus coccineus.</title>
        <authorList>
            <person name="Couturier M."/>
            <person name="Navarro D."/>
            <person name="Chevret D."/>
            <person name="Henrissat B."/>
            <person name="Piumi F."/>
            <person name="Ruiz-Duenas F.J."/>
            <person name="Martinez A.T."/>
            <person name="Grigoriev I.V."/>
            <person name="Riley R."/>
            <person name="Lipzen A."/>
            <person name="Berrin J.G."/>
            <person name="Master E.R."/>
            <person name="Rosso M.N."/>
        </authorList>
    </citation>
    <scope>NUCLEOTIDE SEQUENCE [LARGE SCALE GENOMIC DNA]</scope>
    <source>
        <strain evidence="3 4">BRFM310</strain>
    </source>
</reference>
<dbReference type="PANTHER" id="PTHR39605">
    <property type="entry name" value="MAJOR FACILITATOR SUPERFAMILY (MFS) PROFILE DOMAIN-CONTAINING PROTEIN"/>
    <property type="match status" value="1"/>
</dbReference>
<feature type="region of interest" description="Disordered" evidence="1">
    <location>
        <begin position="1"/>
        <end position="32"/>
    </location>
</feature>
<sequence length="211" mass="22911">MSHGIELDDLSQRHAAPEHPEEAVDSQEHSNPKDDGVITAWAWGSAILLVILAAPLILSPRLLLFLSETGTERRVSLTPLESYMALQAGILLFAIALALVFNIPADHMDLTATHRTPGHPLLGPLSGSCVIISFISYNTRSVGSLSFMVFLGSGTIGLWGLWALLFAGSSYISRKTGADKRTSRFLFGNKSAASVQKKLWKKERSGRSKNL</sequence>
<dbReference type="STRING" id="1353009.A0A1Y2I7L3"/>
<feature type="transmembrane region" description="Helical" evidence="2">
    <location>
        <begin position="121"/>
        <end position="139"/>
    </location>
</feature>
<protein>
    <submittedName>
        <fullName evidence="3">Uncharacterized protein</fullName>
    </submittedName>
</protein>
<feature type="transmembrane region" description="Helical" evidence="2">
    <location>
        <begin position="145"/>
        <end position="167"/>
    </location>
</feature>
<feature type="transmembrane region" description="Helical" evidence="2">
    <location>
        <begin position="83"/>
        <end position="101"/>
    </location>
</feature>
<proteinExistence type="predicted"/>
<keyword evidence="2" id="KW-0472">Membrane</keyword>
<evidence type="ECO:0000313" key="4">
    <source>
        <dbReference type="Proteomes" id="UP000193067"/>
    </source>
</evidence>
<dbReference type="Proteomes" id="UP000193067">
    <property type="component" value="Unassembled WGS sequence"/>
</dbReference>
<evidence type="ECO:0000256" key="1">
    <source>
        <dbReference type="SAM" id="MobiDB-lite"/>
    </source>
</evidence>
<gene>
    <name evidence="3" type="ORF">PYCCODRAFT_1440489</name>
</gene>
<keyword evidence="4" id="KW-1185">Reference proteome</keyword>
<dbReference type="OrthoDB" id="2550114at2759"/>
<dbReference type="EMBL" id="KZ084157">
    <property type="protein sequence ID" value="OSC97127.1"/>
    <property type="molecule type" value="Genomic_DNA"/>
</dbReference>